<dbReference type="Gene3D" id="3.30.200.20">
    <property type="entry name" value="Phosphorylase Kinase, domain 1"/>
    <property type="match status" value="1"/>
</dbReference>
<keyword evidence="2" id="KW-0808">Transferase</keyword>
<dbReference type="OrthoDB" id="526037at2"/>
<dbReference type="EMBL" id="CP032050">
    <property type="protein sequence ID" value="AYN66416.1"/>
    <property type="molecule type" value="Genomic_DNA"/>
</dbReference>
<dbReference type="InterPro" id="IPR050249">
    <property type="entry name" value="Pseudomonas-type_ThrB"/>
</dbReference>
<proteinExistence type="predicted"/>
<protein>
    <submittedName>
        <fullName evidence="2">Aminoglycoside phosphotransferase family protein</fullName>
    </submittedName>
</protein>
<dbReference type="InterPro" id="IPR011009">
    <property type="entry name" value="Kinase-like_dom_sf"/>
</dbReference>
<evidence type="ECO:0000313" key="2">
    <source>
        <dbReference type="EMBL" id="AYN66416.1"/>
    </source>
</evidence>
<name>A0A3G2L2I3_9FLAO</name>
<dbReference type="PANTHER" id="PTHR21064">
    <property type="entry name" value="AMINOGLYCOSIDE PHOSPHOTRANSFERASE DOMAIN-CONTAINING PROTEIN-RELATED"/>
    <property type="match status" value="1"/>
</dbReference>
<dbReference type="RefSeq" id="WP_121847468.1">
    <property type="nucleotide sequence ID" value="NZ_CP032050.1"/>
</dbReference>
<feature type="domain" description="Aminoglycoside phosphotransferase" evidence="1">
    <location>
        <begin position="25"/>
        <end position="255"/>
    </location>
</feature>
<dbReference type="Pfam" id="PF01636">
    <property type="entry name" value="APH"/>
    <property type="match status" value="1"/>
</dbReference>
<dbReference type="GO" id="GO:0016740">
    <property type="term" value="F:transferase activity"/>
    <property type="evidence" value="ECO:0007669"/>
    <property type="project" value="UniProtKB-KW"/>
</dbReference>
<keyword evidence="3" id="KW-1185">Reference proteome</keyword>
<reference evidence="2 3" key="1">
    <citation type="submission" date="2018-08" db="EMBL/GenBank/DDBJ databases">
        <title>The reduced genetic potential of extracellular carbohydrate catabolism in Euzebyella marina RN62, a Flavobacteriia bacterium isolated from the hadal water.</title>
        <authorList>
            <person name="Xue C."/>
        </authorList>
    </citation>
    <scope>NUCLEOTIDE SEQUENCE [LARGE SCALE GENOMIC DNA]</scope>
    <source>
        <strain evidence="2 3">RN62</strain>
    </source>
</reference>
<evidence type="ECO:0000313" key="3">
    <source>
        <dbReference type="Proteomes" id="UP000276309"/>
    </source>
</evidence>
<dbReference type="Proteomes" id="UP000276309">
    <property type="component" value="Chromosome"/>
</dbReference>
<dbReference type="PANTHER" id="PTHR21064:SF5">
    <property type="entry name" value="SLR1880 PROTEIN"/>
    <property type="match status" value="1"/>
</dbReference>
<accession>A0A3G2L2I3</accession>
<sequence length="359" mass="41108">MSNYKEEQLNNLLTKFSVPEKPYRFKPLTDGLINDTYLVSENRTPLYILQRINHKVFTNVAELMNNVQDAFEHLNDDHYQQITLVKTLTGESYLSTEDKEKAYWRVMTYIDGSTAYNTTTESEIAFEAGKVIAKFNMLLLSAQLDKYVDTIPQFHDLKLRTSQFQEALEHAPKEKLSMAANAISFSHKVIEKLRDVNVAELPDRICHNDTKLNNILFSKETKKALCLIDLDTLMKGKFMYDFGDAVRTIVNTAPEDEIDHDQIVFEKELFSSFVKGLAANGPFLSQKEVETLPWGAVLMPFLHGLRALTDYLNGDVYYKVAYKNQNLDRSLSLLNFTEKALAHFAFMSDTINATIVPKN</sequence>
<organism evidence="2 3">
    <name type="scientific">Euzebyella marina</name>
    <dbReference type="NCBI Taxonomy" id="1761453"/>
    <lineage>
        <taxon>Bacteria</taxon>
        <taxon>Pseudomonadati</taxon>
        <taxon>Bacteroidota</taxon>
        <taxon>Flavobacteriia</taxon>
        <taxon>Flavobacteriales</taxon>
        <taxon>Flavobacteriaceae</taxon>
        <taxon>Euzebyella</taxon>
    </lineage>
</organism>
<dbReference type="InterPro" id="IPR002575">
    <property type="entry name" value="Aminoglycoside_PTrfase"/>
</dbReference>
<dbReference type="AlphaFoldDB" id="A0A3G2L2I3"/>
<evidence type="ECO:0000259" key="1">
    <source>
        <dbReference type="Pfam" id="PF01636"/>
    </source>
</evidence>
<dbReference type="Gene3D" id="3.90.1200.10">
    <property type="match status" value="1"/>
</dbReference>
<gene>
    <name evidence="2" type="ORF">D1013_02965</name>
</gene>
<dbReference type="KEGG" id="emar:D1013_02965"/>
<dbReference type="SUPFAM" id="SSF56112">
    <property type="entry name" value="Protein kinase-like (PK-like)"/>
    <property type="match status" value="1"/>
</dbReference>